<dbReference type="SUPFAM" id="SSF50729">
    <property type="entry name" value="PH domain-like"/>
    <property type="match status" value="1"/>
</dbReference>
<gene>
    <name evidence="2" type="ORF">BSTOLATCC_MIC18928</name>
</gene>
<evidence type="ECO:0000259" key="1">
    <source>
        <dbReference type="PROSITE" id="PS50003"/>
    </source>
</evidence>
<dbReference type="InterPro" id="IPR001849">
    <property type="entry name" value="PH_domain"/>
</dbReference>
<proteinExistence type="predicted"/>
<evidence type="ECO:0000313" key="2">
    <source>
        <dbReference type="EMBL" id="CAG9317685.1"/>
    </source>
</evidence>
<dbReference type="Proteomes" id="UP001162131">
    <property type="component" value="Unassembled WGS sequence"/>
</dbReference>
<sequence>MEFQNQQPASEETPKLVQGYLKKLKNDRALIRFVSKFTKRWFVLDIAASKFYYCKNSTKPIPIKHHSLNEITNFVRDLDNIELSDWRFSFKVETTSKIYTLYCENSTEYEKWCEAFQNVVNSVKNNRFSNEEINERKSYEPEGKLVASSKVSCSIDFTDRNRLEDRSKKNVNPLLRKSYKENEEPWTFWTENSKTGLLSGAEKRKSLSQAIQRSDEILIEDISNGNQTPSFPLNNVENMPRQRSTSIWDNPANKRFAEFSTKPPELNWC</sequence>
<dbReference type="AlphaFoldDB" id="A0AAU9IW04"/>
<organism evidence="2 3">
    <name type="scientific">Blepharisma stoltei</name>
    <dbReference type="NCBI Taxonomy" id="1481888"/>
    <lineage>
        <taxon>Eukaryota</taxon>
        <taxon>Sar</taxon>
        <taxon>Alveolata</taxon>
        <taxon>Ciliophora</taxon>
        <taxon>Postciliodesmatophora</taxon>
        <taxon>Heterotrichea</taxon>
        <taxon>Heterotrichida</taxon>
        <taxon>Blepharismidae</taxon>
        <taxon>Blepharisma</taxon>
    </lineage>
</organism>
<name>A0AAU9IW04_9CILI</name>
<dbReference type="EMBL" id="CAJZBQ010000018">
    <property type="protein sequence ID" value="CAG9317685.1"/>
    <property type="molecule type" value="Genomic_DNA"/>
</dbReference>
<evidence type="ECO:0000313" key="3">
    <source>
        <dbReference type="Proteomes" id="UP001162131"/>
    </source>
</evidence>
<protein>
    <recommendedName>
        <fullName evidence="1">PH domain-containing protein</fullName>
    </recommendedName>
</protein>
<dbReference type="PROSITE" id="PS50003">
    <property type="entry name" value="PH_DOMAIN"/>
    <property type="match status" value="1"/>
</dbReference>
<dbReference type="Gene3D" id="2.30.29.30">
    <property type="entry name" value="Pleckstrin-homology domain (PH domain)/Phosphotyrosine-binding domain (PTB)"/>
    <property type="match status" value="1"/>
</dbReference>
<comment type="caution">
    <text evidence="2">The sequence shown here is derived from an EMBL/GenBank/DDBJ whole genome shotgun (WGS) entry which is preliminary data.</text>
</comment>
<dbReference type="Pfam" id="PF00169">
    <property type="entry name" value="PH"/>
    <property type="match status" value="1"/>
</dbReference>
<dbReference type="SMART" id="SM00233">
    <property type="entry name" value="PH"/>
    <property type="match status" value="1"/>
</dbReference>
<accession>A0AAU9IW04</accession>
<keyword evidence="3" id="KW-1185">Reference proteome</keyword>
<dbReference type="InterPro" id="IPR011993">
    <property type="entry name" value="PH-like_dom_sf"/>
</dbReference>
<reference evidence="2" key="1">
    <citation type="submission" date="2021-09" db="EMBL/GenBank/DDBJ databases">
        <authorList>
            <consortium name="AG Swart"/>
            <person name="Singh M."/>
            <person name="Singh A."/>
            <person name="Seah K."/>
            <person name="Emmerich C."/>
        </authorList>
    </citation>
    <scope>NUCLEOTIDE SEQUENCE</scope>
    <source>
        <strain evidence="2">ATCC30299</strain>
    </source>
</reference>
<feature type="domain" description="PH" evidence="1">
    <location>
        <begin position="14"/>
        <end position="121"/>
    </location>
</feature>